<comment type="caution">
    <text evidence="5">The sequence shown here is derived from an EMBL/GenBank/DDBJ whole genome shotgun (WGS) entry which is preliminary data.</text>
</comment>
<dbReference type="InterPro" id="IPR001433">
    <property type="entry name" value="OxRdtase_FAD/NAD-bd"/>
</dbReference>
<evidence type="ECO:0000259" key="4">
    <source>
        <dbReference type="PROSITE" id="PS51384"/>
    </source>
</evidence>
<keyword evidence="2" id="KW-0408">Iron</keyword>
<dbReference type="Pfam" id="PF00175">
    <property type="entry name" value="NAD_binding_1"/>
    <property type="match status" value="1"/>
</dbReference>
<feature type="domain" description="FAD-binding FR-type" evidence="4">
    <location>
        <begin position="11"/>
        <end position="116"/>
    </location>
</feature>
<dbReference type="Pfam" id="PF00970">
    <property type="entry name" value="FAD_binding_6"/>
    <property type="match status" value="1"/>
</dbReference>
<protein>
    <submittedName>
        <fullName evidence="5">Flavodoxin reductases (Ferredoxin-NADPH reductases) family 1</fullName>
    </submittedName>
</protein>
<dbReference type="InterPro" id="IPR001709">
    <property type="entry name" value="Flavoprot_Pyr_Nucl_cyt_Rdtase"/>
</dbReference>
<dbReference type="PRINTS" id="PR00406">
    <property type="entry name" value="CYTB5RDTASE"/>
</dbReference>
<dbReference type="AlphaFoldDB" id="A0A402BXX4"/>
<name>A0A402BXX4_RHOWR</name>
<evidence type="ECO:0000256" key="1">
    <source>
        <dbReference type="ARBA" id="ARBA00001974"/>
    </source>
</evidence>
<dbReference type="InterPro" id="IPR008333">
    <property type="entry name" value="Cbr1-like_FAD-bd_dom"/>
</dbReference>
<dbReference type="InterPro" id="IPR039261">
    <property type="entry name" value="FNR_nucleotide-bd"/>
</dbReference>
<dbReference type="RefSeq" id="WP_124389175.1">
    <property type="nucleotide sequence ID" value="NZ_BHYM01000002.1"/>
</dbReference>
<keyword evidence="2" id="KW-0479">Metal-binding</keyword>
<dbReference type="PROSITE" id="PS51384">
    <property type="entry name" value="FAD_FR"/>
    <property type="match status" value="1"/>
</dbReference>
<dbReference type="SUPFAM" id="SSF63380">
    <property type="entry name" value="Riboflavin synthase domain-like"/>
    <property type="match status" value="1"/>
</dbReference>
<dbReference type="CDD" id="cd06217">
    <property type="entry name" value="FNR_iron_sulfur_binding_3"/>
    <property type="match status" value="1"/>
</dbReference>
<dbReference type="SUPFAM" id="SSF52343">
    <property type="entry name" value="Ferredoxin reductase-like, C-terminal NADP-linked domain"/>
    <property type="match status" value="1"/>
</dbReference>
<dbReference type="GO" id="GO:0051537">
    <property type="term" value="F:2 iron, 2 sulfur cluster binding"/>
    <property type="evidence" value="ECO:0007669"/>
    <property type="project" value="UniProtKB-KW"/>
</dbReference>
<evidence type="ECO:0000256" key="3">
    <source>
        <dbReference type="ARBA" id="ARBA00023014"/>
    </source>
</evidence>
<evidence type="ECO:0000313" key="6">
    <source>
        <dbReference type="Proteomes" id="UP000287519"/>
    </source>
</evidence>
<dbReference type="InterPro" id="IPR050415">
    <property type="entry name" value="MRET"/>
</dbReference>
<dbReference type="InterPro" id="IPR017938">
    <property type="entry name" value="Riboflavin_synthase-like_b-brl"/>
</dbReference>
<evidence type="ECO:0000256" key="2">
    <source>
        <dbReference type="ARBA" id="ARBA00022714"/>
    </source>
</evidence>
<dbReference type="Gene3D" id="2.40.30.10">
    <property type="entry name" value="Translation factors"/>
    <property type="match status" value="1"/>
</dbReference>
<keyword evidence="6" id="KW-1185">Reference proteome</keyword>
<comment type="cofactor">
    <cofactor evidence="1">
        <name>FAD</name>
        <dbReference type="ChEBI" id="CHEBI:57692"/>
    </cofactor>
</comment>
<dbReference type="PANTHER" id="PTHR47354:SF5">
    <property type="entry name" value="PROTEIN RFBI"/>
    <property type="match status" value="1"/>
</dbReference>
<dbReference type="OrthoDB" id="5179582at2"/>
<keyword evidence="2" id="KW-0001">2Fe-2S</keyword>
<dbReference type="InterPro" id="IPR017927">
    <property type="entry name" value="FAD-bd_FR_type"/>
</dbReference>
<accession>A0A402BXX4</accession>
<organism evidence="5 6">
    <name type="scientific">Rhodococcus wratislaviensis</name>
    <name type="common">Tsukamurella wratislaviensis</name>
    <dbReference type="NCBI Taxonomy" id="44752"/>
    <lineage>
        <taxon>Bacteria</taxon>
        <taxon>Bacillati</taxon>
        <taxon>Actinomycetota</taxon>
        <taxon>Actinomycetes</taxon>
        <taxon>Mycobacteriales</taxon>
        <taxon>Nocardiaceae</taxon>
        <taxon>Rhodococcus</taxon>
    </lineage>
</organism>
<dbReference type="EMBL" id="BHYM01000002">
    <property type="protein sequence ID" value="GCE36225.1"/>
    <property type="molecule type" value="Genomic_DNA"/>
</dbReference>
<proteinExistence type="predicted"/>
<dbReference type="PANTHER" id="PTHR47354">
    <property type="entry name" value="NADH OXIDOREDUCTASE HCR"/>
    <property type="match status" value="1"/>
</dbReference>
<keyword evidence="3" id="KW-0411">Iron-sulfur</keyword>
<reference evidence="5 6" key="1">
    <citation type="submission" date="2018-11" db="EMBL/GenBank/DDBJ databases">
        <title>Microbial catabolism of amino acid.</title>
        <authorList>
            <person name="Hibi M."/>
            <person name="Ogawa J."/>
        </authorList>
    </citation>
    <scope>NUCLEOTIDE SEQUENCE [LARGE SCALE GENOMIC DNA]</scope>
    <source>
        <strain evidence="5 6">C31-06</strain>
    </source>
</reference>
<dbReference type="Gene3D" id="3.40.50.80">
    <property type="entry name" value="Nucleotide-binding domain of ferredoxin-NADP reductase (FNR) module"/>
    <property type="match status" value="1"/>
</dbReference>
<dbReference type="GO" id="GO:0016491">
    <property type="term" value="F:oxidoreductase activity"/>
    <property type="evidence" value="ECO:0007669"/>
    <property type="project" value="InterPro"/>
</dbReference>
<sequence length="257" mass="27977">MTSELVGRAVLGWRVAELVESWPETASARALVLEVPDWPGHRAGQHVDLRLTGPDGYTTERSYSLASPAARSPGGWRLQLVVQRVRDGEVSPYLTDVFAAGNLIEVRGPIGGWFVWSPREGGGATVLLVAGGSGIVPLMSMIRERRFRRDRTPFRLVYSLRTQADELFADELNRPGIGDGGVETFVLRTREDSPRSGRPAGRISAADLAAWGWPADFAPRCFVCGPTGFVEEVARLLLSLGHSPDDIKTERFGPSGP</sequence>
<dbReference type="PRINTS" id="PR00371">
    <property type="entry name" value="FPNCR"/>
</dbReference>
<gene>
    <name evidence="5" type="ORF">Rhow_001591</name>
</gene>
<dbReference type="Proteomes" id="UP000287519">
    <property type="component" value="Unassembled WGS sequence"/>
</dbReference>
<evidence type="ECO:0000313" key="5">
    <source>
        <dbReference type="EMBL" id="GCE36225.1"/>
    </source>
</evidence>